<dbReference type="PANTHER" id="PTHR43236:SF1">
    <property type="entry name" value="BLL7220 PROTEIN"/>
    <property type="match status" value="1"/>
</dbReference>
<dbReference type="InterPro" id="IPR010359">
    <property type="entry name" value="IrrE_HExxH"/>
</dbReference>
<comment type="similarity">
    <text evidence="1">Belongs to the short-chain fatty acyl-CoA assimilation regulator (ScfR) family.</text>
</comment>
<dbReference type="Pfam" id="PF01381">
    <property type="entry name" value="HTH_3"/>
    <property type="match status" value="1"/>
</dbReference>
<dbReference type="InterPro" id="IPR052345">
    <property type="entry name" value="Rad_response_metalloprotease"/>
</dbReference>
<organism evidence="3 4">
    <name type="scientific">Pacificibacter marinus</name>
    <dbReference type="NCBI Taxonomy" id="658057"/>
    <lineage>
        <taxon>Bacteria</taxon>
        <taxon>Pseudomonadati</taxon>
        <taxon>Pseudomonadota</taxon>
        <taxon>Alphaproteobacteria</taxon>
        <taxon>Rhodobacterales</taxon>
        <taxon>Roseobacteraceae</taxon>
        <taxon>Pacificibacter</taxon>
    </lineage>
</organism>
<dbReference type="Proteomes" id="UP000193307">
    <property type="component" value="Unassembled WGS sequence"/>
</dbReference>
<reference evidence="3 4" key="1">
    <citation type="submission" date="2017-03" db="EMBL/GenBank/DDBJ databases">
        <authorList>
            <person name="Afonso C.L."/>
            <person name="Miller P.J."/>
            <person name="Scott M.A."/>
            <person name="Spackman E."/>
            <person name="Goraichik I."/>
            <person name="Dimitrov K.M."/>
            <person name="Suarez D.L."/>
            <person name="Swayne D.E."/>
        </authorList>
    </citation>
    <scope>NUCLEOTIDE SEQUENCE [LARGE SCALE GENOMIC DNA]</scope>
    <source>
        <strain evidence="3 4">CECT 7971</strain>
    </source>
</reference>
<dbReference type="SMART" id="SM00530">
    <property type="entry name" value="HTH_XRE"/>
    <property type="match status" value="1"/>
</dbReference>
<name>A0A1Y5TP93_9RHOB</name>
<keyword evidence="4" id="KW-1185">Reference proteome</keyword>
<dbReference type="InterPro" id="IPR010982">
    <property type="entry name" value="Lambda_DNA-bd_dom_sf"/>
</dbReference>
<dbReference type="GO" id="GO:0003677">
    <property type="term" value="F:DNA binding"/>
    <property type="evidence" value="ECO:0007669"/>
    <property type="project" value="InterPro"/>
</dbReference>
<evidence type="ECO:0000256" key="1">
    <source>
        <dbReference type="ARBA" id="ARBA00007227"/>
    </source>
</evidence>
<sequence>MRIGTPGFVPARLTEARAARRIPSMTELARMLGVTSSKVSRWESGEHSPEPDALTDLARELRVRREFFLRPVFDSTRPFFHRKLASASKRDRTYQHAQVNWLNEVSSIAQHYVDLPELDIPDLMTSTHFKQLRDSDIEGFAMSLREHWGLGDGPCIDVVGLLERVGCVVSSIEMGTSKLDGVCSWSEIDQRPHILLANDKMSLPRRQMDAAHELGHAILHKNVTESELKSDLKEIERQAFRFASAFLMPETSYIRDLPNFSLAGMLTVKERWRVSIKAQISRLRSLGLIDSDDATRMYKTYSAKGWSRVEPLDREWKLPQPQLLKDAFQLIVDSGTRTKEDLLAVEFTLHRGDIENLANLPSGWFLKDPSPVIELALRKTHDKPAAGGMTGQIISFSNRPDKD</sequence>
<dbReference type="AlphaFoldDB" id="A0A1Y5TP93"/>
<evidence type="ECO:0000313" key="4">
    <source>
        <dbReference type="Proteomes" id="UP000193307"/>
    </source>
</evidence>
<evidence type="ECO:0000259" key="2">
    <source>
        <dbReference type="PROSITE" id="PS50943"/>
    </source>
</evidence>
<accession>A0A1Y5TP93</accession>
<dbReference type="Gene3D" id="1.10.260.40">
    <property type="entry name" value="lambda repressor-like DNA-binding domains"/>
    <property type="match status" value="1"/>
</dbReference>
<dbReference type="CDD" id="cd00093">
    <property type="entry name" value="HTH_XRE"/>
    <property type="match status" value="1"/>
</dbReference>
<dbReference type="Gene3D" id="1.10.10.2910">
    <property type="match status" value="1"/>
</dbReference>
<dbReference type="SUPFAM" id="SSF47413">
    <property type="entry name" value="lambda repressor-like DNA-binding domains"/>
    <property type="match status" value="1"/>
</dbReference>
<evidence type="ECO:0000313" key="3">
    <source>
        <dbReference type="EMBL" id="SLN66756.1"/>
    </source>
</evidence>
<proteinExistence type="inferred from homology"/>
<dbReference type="STRING" id="658057.SAMN04488032_11649"/>
<dbReference type="EMBL" id="FWFW01000015">
    <property type="protein sequence ID" value="SLN66756.1"/>
    <property type="molecule type" value="Genomic_DNA"/>
</dbReference>
<dbReference type="Pfam" id="PF06114">
    <property type="entry name" value="Peptidase_M78"/>
    <property type="match status" value="1"/>
</dbReference>
<gene>
    <name evidence="3" type="ORF">PAM7971_03520</name>
</gene>
<dbReference type="InterPro" id="IPR001387">
    <property type="entry name" value="Cro/C1-type_HTH"/>
</dbReference>
<protein>
    <submittedName>
        <fullName evidence="3">Helix-turn-helix domain protein</fullName>
    </submittedName>
</protein>
<feature type="domain" description="HTH cro/C1-type" evidence="2">
    <location>
        <begin position="24"/>
        <end position="68"/>
    </location>
</feature>
<dbReference type="PROSITE" id="PS50943">
    <property type="entry name" value="HTH_CROC1"/>
    <property type="match status" value="1"/>
</dbReference>
<dbReference type="PANTHER" id="PTHR43236">
    <property type="entry name" value="ANTITOXIN HIGA1"/>
    <property type="match status" value="1"/>
</dbReference>
<dbReference type="RefSeq" id="WP_085850594.1">
    <property type="nucleotide sequence ID" value="NZ_FNZV01000016.1"/>
</dbReference>
<dbReference type="OrthoDB" id="9794834at2"/>